<evidence type="ECO:0000313" key="3">
    <source>
        <dbReference type="Proteomes" id="UP001241926"/>
    </source>
</evidence>
<reference evidence="2 3" key="1">
    <citation type="submission" date="2023-05" db="EMBL/GenBank/DDBJ databases">
        <title>Streptomyces fuscus sp. nov., a brown-black pigment producing actinomyces isolated from dry sand of Sea duck farm.</title>
        <authorList>
            <person name="Xie J."/>
            <person name="Shen N."/>
        </authorList>
    </citation>
    <scope>NUCLEOTIDE SEQUENCE [LARGE SCALE GENOMIC DNA]</scope>
    <source>
        <strain evidence="2 3">GXMU-J15</strain>
    </source>
</reference>
<evidence type="ECO:0000256" key="1">
    <source>
        <dbReference type="SAM" id="Phobius"/>
    </source>
</evidence>
<feature type="transmembrane region" description="Helical" evidence="1">
    <location>
        <begin position="106"/>
        <end position="129"/>
    </location>
</feature>
<keyword evidence="1" id="KW-1133">Transmembrane helix</keyword>
<name>A0ABT7J9K1_9ACTN</name>
<sequence length="151" mass="16404">MILAGIGLSLLCIGIALMLWLPSHSLVQDLRSDGVNAAATVIAVDNKPKYVKVRLVSGPEAGEEVNLSDYAGMYPDTRTGDAMIVTYDPADPSRILQRSWVEDPPVSLQTFIASASGLFLLVLDVIVIIRRYRMLRRPETPGPEGVSLTKP</sequence>
<protein>
    <recommendedName>
        <fullName evidence="4">DUF3592 domain-containing protein</fullName>
    </recommendedName>
</protein>
<gene>
    <name evidence="2" type="ORF">QNN03_34540</name>
</gene>
<evidence type="ECO:0000313" key="2">
    <source>
        <dbReference type="EMBL" id="MDL2081561.1"/>
    </source>
</evidence>
<keyword evidence="3" id="KW-1185">Reference proteome</keyword>
<evidence type="ECO:0008006" key="4">
    <source>
        <dbReference type="Google" id="ProtNLM"/>
    </source>
</evidence>
<comment type="caution">
    <text evidence="2">The sequence shown here is derived from an EMBL/GenBank/DDBJ whole genome shotgun (WGS) entry which is preliminary data.</text>
</comment>
<keyword evidence="1" id="KW-0812">Transmembrane</keyword>
<organism evidence="2 3">
    <name type="scientific">Streptomyces fuscus</name>
    <dbReference type="NCBI Taxonomy" id="3048495"/>
    <lineage>
        <taxon>Bacteria</taxon>
        <taxon>Bacillati</taxon>
        <taxon>Actinomycetota</taxon>
        <taxon>Actinomycetes</taxon>
        <taxon>Kitasatosporales</taxon>
        <taxon>Streptomycetaceae</taxon>
        <taxon>Streptomyces</taxon>
    </lineage>
</organism>
<accession>A0ABT7J9K1</accession>
<dbReference type="RefSeq" id="WP_285436928.1">
    <property type="nucleotide sequence ID" value="NZ_JASJUS010000050.1"/>
</dbReference>
<keyword evidence="1" id="KW-0472">Membrane</keyword>
<dbReference type="Proteomes" id="UP001241926">
    <property type="component" value="Unassembled WGS sequence"/>
</dbReference>
<dbReference type="EMBL" id="JASJUS010000050">
    <property type="protein sequence ID" value="MDL2081561.1"/>
    <property type="molecule type" value="Genomic_DNA"/>
</dbReference>
<proteinExistence type="predicted"/>